<evidence type="ECO:0000313" key="2">
    <source>
        <dbReference type="Proteomes" id="UP000309454"/>
    </source>
</evidence>
<dbReference type="GO" id="GO:0016746">
    <property type="term" value="F:acyltransferase activity"/>
    <property type="evidence" value="ECO:0007669"/>
    <property type="project" value="UniProtKB-KW"/>
</dbReference>
<dbReference type="InterPro" id="IPR051159">
    <property type="entry name" value="Hexapeptide_acetyltransf"/>
</dbReference>
<keyword evidence="2" id="KW-1185">Reference proteome</keyword>
<protein>
    <submittedName>
        <fullName evidence="1">Acyltransferase</fullName>
    </submittedName>
</protein>
<name>A0A4T9TEW9_9ACTN</name>
<dbReference type="Gene3D" id="2.160.10.10">
    <property type="entry name" value="Hexapeptide repeat proteins"/>
    <property type="match status" value="1"/>
</dbReference>
<dbReference type="InterPro" id="IPR001451">
    <property type="entry name" value="Hexapep"/>
</dbReference>
<dbReference type="Pfam" id="PF00132">
    <property type="entry name" value="Hexapep"/>
    <property type="match status" value="1"/>
</dbReference>
<comment type="caution">
    <text evidence="1">The sequence shown here is derived from an EMBL/GenBank/DDBJ whole genome shotgun (WGS) entry which is preliminary data.</text>
</comment>
<dbReference type="EMBL" id="SSTM01000002">
    <property type="protein sequence ID" value="TJW11357.1"/>
    <property type="molecule type" value="Genomic_DNA"/>
</dbReference>
<reference evidence="1 2" key="1">
    <citation type="submission" date="2019-04" db="EMBL/GenBank/DDBJ databases">
        <title>Microbes associate with the intestines of laboratory mice.</title>
        <authorList>
            <person name="Navarre W."/>
            <person name="Wong E."/>
            <person name="Huang K.C."/>
            <person name="Tropini C."/>
            <person name="Ng K."/>
            <person name="Yu B."/>
        </authorList>
    </citation>
    <scope>NUCLEOTIDE SEQUENCE [LARGE SCALE GENOMIC DNA]</scope>
    <source>
        <strain evidence="1 2">NM48_B13</strain>
    </source>
</reference>
<organism evidence="1 2">
    <name type="scientific">Parvibacter caecicola</name>
    <dbReference type="NCBI Taxonomy" id="747645"/>
    <lineage>
        <taxon>Bacteria</taxon>
        <taxon>Bacillati</taxon>
        <taxon>Actinomycetota</taxon>
        <taxon>Coriobacteriia</taxon>
        <taxon>Coriobacteriales</taxon>
        <taxon>Coriobacteriaceae</taxon>
        <taxon>Parvibacter</taxon>
    </lineage>
</organism>
<proteinExistence type="predicted"/>
<dbReference type="AlphaFoldDB" id="A0A4T9TEW9"/>
<dbReference type="InterPro" id="IPR011004">
    <property type="entry name" value="Trimer_LpxA-like_sf"/>
</dbReference>
<keyword evidence="1" id="KW-0012">Acyltransferase</keyword>
<sequence length="178" mass="19833">MTRSVLRRLARKVHRYVLLKTNQVKYIRKLGIETDYPEAIHLYGKVAFGTEPWIIKLGRDVHITDGVKFITHDGGTLLLRQDVPDLELTFPIVVGNRVYFGNNAIILPGVTIGDDVIVAAGAVVAKDVPSGCVVGGVPARFIESIDDYREKAIKRSLHLGHLRGDEKDRALRAYYGRS</sequence>
<dbReference type="OrthoDB" id="2643438at2"/>
<dbReference type="SUPFAM" id="SSF51161">
    <property type="entry name" value="Trimeric LpxA-like enzymes"/>
    <property type="match status" value="1"/>
</dbReference>
<dbReference type="Proteomes" id="UP000309454">
    <property type="component" value="Unassembled WGS sequence"/>
</dbReference>
<keyword evidence="1" id="KW-0808">Transferase</keyword>
<evidence type="ECO:0000313" key="1">
    <source>
        <dbReference type="EMBL" id="TJW11357.1"/>
    </source>
</evidence>
<dbReference type="PANTHER" id="PTHR23416">
    <property type="entry name" value="SIALIC ACID SYNTHASE-RELATED"/>
    <property type="match status" value="1"/>
</dbReference>
<gene>
    <name evidence="1" type="ORF">E5982_03890</name>
</gene>
<accession>A0A4T9TEW9</accession>